<proteinExistence type="predicted"/>
<dbReference type="Gene3D" id="1.20.1560.10">
    <property type="entry name" value="ABC transporter type 1, transmembrane domain"/>
    <property type="match status" value="1"/>
</dbReference>
<dbReference type="PANTHER" id="PTHR24221">
    <property type="entry name" value="ATP-BINDING CASSETTE SUB-FAMILY B"/>
    <property type="match status" value="1"/>
</dbReference>
<evidence type="ECO:0000256" key="2">
    <source>
        <dbReference type="ARBA" id="ARBA00022448"/>
    </source>
</evidence>
<dbReference type="OrthoDB" id="9762778at2"/>
<dbReference type="SMART" id="SM00382">
    <property type="entry name" value="AAA"/>
    <property type="match status" value="1"/>
</dbReference>
<dbReference type="PANTHER" id="PTHR24221:SF654">
    <property type="entry name" value="ATP-BINDING CASSETTE SUB-FAMILY B MEMBER 6"/>
    <property type="match status" value="1"/>
</dbReference>
<dbReference type="AlphaFoldDB" id="A0A1L5F618"/>
<keyword evidence="6 12" id="KW-0067">ATP-binding</keyword>
<dbReference type="GO" id="GO:0005886">
    <property type="term" value="C:plasma membrane"/>
    <property type="evidence" value="ECO:0007669"/>
    <property type="project" value="UniProtKB-SubCell"/>
</dbReference>
<dbReference type="PROSITE" id="PS00211">
    <property type="entry name" value="ABC_TRANSPORTER_1"/>
    <property type="match status" value="1"/>
</dbReference>
<evidence type="ECO:0000256" key="1">
    <source>
        <dbReference type="ARBA" id="ARBA00004651"/>
    </source>
</evidence>
<feature type="transmembrane region" description="Helical" evidence="9">
    <location>
        <begin position="53"/>
        <end position="75"/>
    </location>
</feature>
<dbReference type="Pfam" id="PF00664">
    <property type="entry name" value="ABC_membrane"/>
    <property type="match status" value="1"/>
</dbReference>
<dbReference type="InterPro" id="IPR017871">
    <property type="entry name" value="ABC_transporter-like_CS"/>
</dbReference>
<accession>A0A1L5F618</accession>
<feature type="transmembrane region" description="Helical" evidence="9">
    <location>
        <begin position="271"/>
        <end position="290"/>
    </location>
</feature>
<evidence type="ECO:0000256" key="8">
    <source>
        <dbReference type="ARBA" id="ARBA00023136"/>
    </source>
</evidence>
<evidence type="ECO:0000256" key="6">
    <source>
        <dbReference type="ARBA" id="ARBA00022840"/>
    </source>
</evidence>
<feature type="transmembrane region" description="Helical" evidence="9">
    <location>
        <begin position="244"/>
        <end position="265"/>
    </location>
</feature>
<keyword evidence="7 9" id="KW-1133">Transmembrane helix</keyword>
<evidence type="ECO:0000256" key="5">
    <source>
        <dbReference type="ARBA" id="ARBA00022741"/>
    </source>
</evidence>
<dbReference type="GO" id="GO:0016887">
    <property type="term" value="F:ATP hydrolysis activity"/>
    <property type="evidence" value="ECO:0007669"/>
    <property type="project" value="InterPro"/>
</dbReference>
<dbReference type="PROSITE" id="PS50893">
    <property type="entry name" value="ABC_TRANSPORTER_2"/>
    <property type="match status" value="1"/>
</dbReference>
<evidence type="ECO:0000259" key="10">
    <source>
        <dbReference type="PROSITE" id="PS50893"/>
    </source>
</evidence>
<dbReference type="EMBL" id="CP018335">
    <property type="protein sequence ID" value="APM38461.1"/>
    <property type="molecule type" value="Genomic_DNA"/>
</dbReference>
<dbReference type="Proteomes" id="UP000184604">
    <property type="component" value="Chromosome"/>
</dbReference>
<dbReference type="InterPro" id="IPR003439">
    <property type="entry name" value="ABC_transporter-like_ATP-bd"/>
</dbReference>
<dbReference type="FunFam" id="3.40.50.300:FF:000221">
    <property type="entry name" value="Multidrug ABC transporter ATP-binding protein"/>
    <property type="match status" value="1"/>
</dbReference>
<dbReference type="RefSeq" id="WP_073538131.1">
    <property type="nucleotide sequence ID" value="NZ_CP018335.1"/>
</dbReference>
<dbReference type="SUPFAM" id="SSF52540">
    <property type="entry name" value="P-loop containing nucleoside triphosphate hydrolases"/>
    <property type="match status" value="1"/>
</dbReference>
<reference evidence="12 13" key="1">
    <citation type="submission" date="2016-12" db="EMBL/GenBank/DDBJ databases">
        <title>Complete genome sequence of Clostridium kluyveri JZZ isolated from the pit mud of a Chinese flavor liquor-making factory.</title>
        <authorList>
            <person name="Wang Y."/>
        </authorList>
    </citation>
    <scope>NUCLEOTIDE SEQUENCE [LARGE SCALE GENOMIC DNA]</scope>
    <source>
        <strain evidence="12 13">JZZ</strain>
    </source>
</reference>
<gene>
    <name evidence="12" type="ORF">BS101_06770</name>
</gene>
<dbReference type="InterPro" id="IPR003593">
    <property type="entry name" value="AAA+_ATPase"/>
</dbReference>
<protein>
    <submittedName>
        <fullName evidence="12">ABC transporter ATP-binding protein</fullName>
    </submittedName>
</protein>
<evidence type="ECO:0000313" key="13">
    <source>
        <dbReference type="Proteomes" id="UP000184604"/>
    </source>
</evidence>
<name>A0A1L5F618_CLOKL</name>
<keyword evidence="2" id="KW-0813">Transport</keyword>
<dbReference type="SUPFAM" id="SSF90123">
    <property type="entry name" value="ABC transporter transmembrane region"/>
    <property type="match status" value="1"/>
</dbReference>
<dbReference type="GO" id="GO:0140359">
    <property type="term" value="F:ABC-type transporter activity"/>
    <property type="evidence" value="ECO:0007669"/>
    <property type="project" value="InterPro"/>
</dbReference>
<dbReference type="InterPro" id="IPR011527">
    <property type="entry name" value="ABC1_TM_dom"/>
</dbReference>
<feature type="transmembrane region" description="Helical" evidence="9">
    <location>
        <begin position="21"/>
        <end position="41"/>
    </location>
</feature>
<feature type="domain" description="ABC transporter" evidence="10">
    <location>
        <begin position="332"/>
        <end position="565"/>
    </location>
</feature>
<evidence type="ECO:0000313" key="12">
    <source>
        <dbReference type="EMBL" id="APM38461.1"/>
    </source>
</evidence>
<evidence type="ECO:0000256" key="3">
    <source>
        <dbReference type="ARBA" id="ARBA00022475"/>
    </source>
</evidence>
<sequence length="588" mass="66010">MFDKVFQYAGPHRKGMIQATVLVLFSVISGVFPFFMAYQIIAPLVSGEKLSVFYVSVRVFMILMLLILQALLYGWGLSISHKAAYGTLYRLRVSLQEKLESLPLGVIQEKGTGLLKKLFVDDVDGLEVLLAHTLPEGIANLMVPVVIYIMMFTVDWKLAFLSLASVPFSVIAMKTMYSIGMKKMGSYYQAGQIMNNTIIEYINGMEVIKVFNKEGQSYERFERDVKNYRDLTLGWYKACWPWMAVYNSLLPCTIILTLPLGSWFVLRGYSILTDLILILCLSLSIGIPLLRALGFLPTMPQINYKIMAIEGVLESEPLKHTGNEFIGKDYTIEYKNVTFGYDEKDVISNISFIIHPNNTVALVGESGSGKSTLAKLLVHYYDIKEGQILIGRQDITQMSLISLNNLISYVSQDVYLFNTSVLENIRLGNPKASDEEVISAAEKAECMEFINLLPDGIYTMAGESGGALSGGQRQRISLARAILKDAPIIILDEATAFIDPENEDKIQKAISKLVQNKTLLVIAHKLNFIKDVDMICVLNKGKLEVKGKHAKLLESSSSYQKLWDAQNRSSQWKIGVLGREDYDYSNDW</sequence>
<evidence type="ECO:0000256" key="4">
    <source>
        <dbReference type="ARBA" id="ARBA00022692"/>
    </source>
</evidence>
<keyword evidence="5" id="KW-0547">Nucleotide-binding</keyword>
<dbReference type="Gene3D" id="3.40.50.300">
    <property type="entry name" value="P-loop containing nucleotide triphosphate hydrolases"/>
    <property type="match status" value="1"/>
</dbReference>
<evidence type="ECO:0000256" key="7">
    <source>
        <dbReference type="ARBA" id="ARBA00022989"/>
    </source>
</evidence>
<organism evidence="12 13">
    <name type="scientific">Clostridium kluyveri</name>
    <dbReference type="NCBI Taxonomy" id="1534"/>
    <lineage>
        <taxon>Bacteria</taxon>
        <taxon>Bacillati</taxon>
        <taxon>Bacillota</taxon>
        <taxon>Clostridia</taxon>
        <taxon>Eubacteriales</taxon>
        <taxon>Clostridiaceae</taxon>
        <taxon>Clostridium</taxon>
    </lineage>
</organism>
<comment type="subcellular location">
    <subcellularLocation>
        <location evidence="1">Cell membrane</location>
        <topology evidence="1">Multi-pass membrane protein</topology>
    </subcellularLocation>
</comment>
<feature type="domain" description="ABC transmembrane type-1" evidence="11">
    <location>
        <begin position="17"/>
        <end position="301"/>
    </location>
</feature>
<keyword evidence="4 9" id="KW-0812">Transmembrane</keyword>
<dbReference type="Pfam" id="PF00005">
    <property type="entry name" value="ABC_tran"/>
    <property type="match status" value="1"/>
</dbReference>
<dbReference type="InterPro" id="IPR039421">
    <property type="entry name" value="Type_1_exporter"/>
</dbReference>
<keyword evidence="8 9" id="KW-0472">Membrane</keyword>
<evidence type="ECO:0000259" key="11">
    <source>
        <dbReference type="PROSITE" id="PS50929"/>
    </source>
</evidence>
<dbReference type="GO" id="GO:0005524">
    <property type="term" value="F:ATP binding"/>
    <property type="evidence" value="ECO:0007669"/>
    <property type="project" value="UniProtKB-KW"/>
</dbReference>
<feature type="transmembrane region" description="Helical" evidence="9">
    <location>
        <begin position="160"/>
        <end position="179"/>
    </location>
</feature>
<dbReference type="InterPro" id="IPR027417">
    <property type="entry name" value="P-loop_NTPase"/>
</dbReference>
<keyword evidence="3" id="KW-1003">Cell membrane</keyword>
<dbReference type="CDD" id="cd07346">
    <property type="entry name" value="ABC_6TM_exporters"/>
    <property type="match status" value="1"/>
</dbReference>
<dbReference type="InterPro" id="IPR036640">
    <property type="entry name" value="ABC1_TM_sf"/>
</dbReference>
<dbReference type="PROSITE" id="PS50929">
    <property type="entry name" value="ABC_TM1F"/>
    <property type="match status" value="1"/>
</dbReference>
<evidence type="ECO:0000256" key="9">
    <source>
        <dbReference type="SAM" id="Phobius"/>
    </source>
</evidence>